<evidence type="ECO:0000256" key="1">
    <source>
        <dbReference type="SAM" id="Coils"/>
    </source>
</evidence>
<dbReference type="AlphaFoldDB" id="A0A7D5GBS3"/>
<name>A0A7D5GBS3_9EURY</name>
<keyword evidence="3" id="KW-0812">Transmembrane</keyword>
<feature type="transmembrane region" description="Helical" evidence="3">
    <location>
        <begin position="34"/>
        <end position="55"/>
    </location>
</feature>
<evidence type="ECO:0000256" key="2">
    <source>
        <dbReference type="SAM" id="MobiDB-lite"/>
    </source>
</evidence>
<dbReference type="OrthoDB" id="342466at2157"/>
<evidence type="ECO:0000313" key="6">
    <source>
        <dbReference type="Proteomes" id="UP000509750"/>
    </source>
</evidence>
<dbReference type="RefSeq" id="WP_179169307.1">
    <property type="nucleotide sequence ID" value="NZ_CP058529.1"/>
</dbReference>
<dbReference type="Proteomes" id="UP000509750">
    <property type="component" value="Chromosome"/>
</dbReference>
<gene>
    <name evidence="5" type="ORF">HUG10_09275</name>
</gene>
<proteinExistence type="predicted"/>
<protein>
    <recommendedName>
        <fullName evidence="4">DUF7260 domain-containing protein</fullName>
    </recommendedName>
</protein>
<dbReference type="InterPro" id="IPR055684">
    <property type="entry name" value="DUF7260"/>
</dbReference>
<keyword evidence="1" id="KW-0175">Coiled coil</keyword>
<keyword evidence="3" id="KW-1133">Transmembrane helix</keyword>
<accession>A0A7D5GBS3</accession>
<keyword evidence="3" id="KW-0472">Membrane</keyword>
<dbReference type="KEGG" id="halg:HUG10_09275"/>
<reference evidence="5 6" key="1">
    <citation type="submission" date="2020-07" db="EMBL/GenBank/DDBJ databases">
        <title>Gai3-2, isolated from salt lake.</title>
        <authorList>
            <person name="Cui H."/>
            <person name="Shi X."/>
        </authorList>
    </citation>
    <scope>NUCLEOTIDE SEQUENCE [LARGE SCALE GENOMIC DNA]</scope>
    <source>
        <strain evidence="5 6">Gai3-2</strain>
    </source>
</reference>
<sequence>MNNAGGGVGRLSTSSVEESVESACFAAQCGNPDLAAAVAVLCLTAVFLLLSGVVLDRLMDAREAVETERTRTRAERDAFDQFRQRVAKLDSTEPRPPDPTPGGGGVMALAGGSVADDTALTDARRAYRETVMSTAHYEEEYDETLGENVAEEFSETVASALANGETLTPQLHSALATGADRARSERDELLAALDREEATLEAATEALEPAASAAEGIRESDLDRSTYADLIADFERAEWHEREVESLLADRQTAVHERESERPYWYEYLYGSLPSPYPVLAAGTNTLAALAEAKDDLAGAASNR</sequence>
<feature type="compositionally biased region" description="Basic and acidic residues" evidence="2">
    <location>
        <begin position="86"/>
        <end position="96"/>
    </location>
</feature>
<feature type="region of interest" description="Disordered" evidence="2">
    <location>
        <begin position="86"/>
        <end position="106"/>
    </location>
</feature>
<keyword evidence="6" id="KW-1185">Reference proteome</keyword>
<evidence type="ECO:0000256" key="3">
    <source>
        <dbReference type="SAM" id="Phobius"/>
    </source>
</evidence>
<feature type="coiled-coil region" evidence="1">
    <location>
        <begin position="179"/>
        <end position="206"/>
    </location>
</feature>
<dbReference type="EMBL" id="CP058529">
    <property type="protein sequence ID" value="QLG27732.1"/>
    <property type="molecule type" value="Genomic_DNA"/>
</dbReference>
<feature type="domain" description="DUF7260" evidence="4">
    <location>
        <begin position="57"/>
        <end position="293"/>
    </location>
</feature>
<organism evidence="5 6">
    <name type="scientific">Halorarum halophilum</name>
    <dbReference type="NCBI Taxonomy" id="2743090"/>
    <lineage>
        <taxon>Archaea</taxon>
        <taxon>Methanobacteriati</taxon>
        <taxon>Methanobacteriota</taxon>
        <taxon>Stenosarchaea group</taxon>
        <taxon>Halobacteria</taxon>
        <taxon>Halobacteriales</taxon>
        <taxon>Haloferacaceae</taxon>
        <taxon>Halorarum</taxon>
    </lineage>
</organism>
<dbReference type="GeneID" id="56029022"/>
<evidence type="ECO:0000259" key="4">
    <source>
        <dbReference type="Pfam" id="PF23921"/>
    </source>
</evidence>
<dbReference type="Pfam" id="PF23921">
    <property type="entry name" value="DUF7260"/>
    <property type="match status" value="1"/>
</dbReference>
<evidence type="ECO:0000313" key="5">
    <source>
        <dbReference type="EMBL" id="QLG27732.1"/>
    </source>
</evidence>